<dbReference type="AlphaFoldDB" id="A0A0J6F7X7"/>
<organism evidence="2 3">
    <name type="scientific">Coccidioides posadasii RMSCC 3488</name>
    <dbReference type="NCBI Taxonomy" id="454284"/>
    <lineage>
        <taxon>Eukaryota</taxon>
        <taxon>Fungi</taxon>
        <taxon>Dikarya</taxon>
        <taxon>Ascomycota</taxon>
        <taxon>Pezizomycotina</taxon>
        <taxon>Eurotiomycetes</taxon>
        <taxon>Eurotiomycetidae</taxon>
        <taxon>Onygenales</taxon>
        <taxon>Onygenaceae</taxon>
        <taxon>Coccidioides</taxon>
    </lineage>
</organism>
<protein>
    <submittedName>
        <fullName evidence="2">Uncharacterized protein</fullName>
    </submittedName>
</protein>
<dbReference type="EMBL" id="DS268109">
    <property type="protein sequence ID" value="KMM65039.1"/>
    <property type="molecule type" value="Genomic_DNA"/>
</dbReference>
<gene>
    <name evidence="2" type="ORF">CPAG_01391</name>
</gene>
<reference evidence="3" key="2">
    <citation type="journal article" date="2009" name="Genome Res.">
        <title>Comparative genomic analyses of the human fungal pathogens Coccidioides and their relatives.</title>
        <authorList>
            <person name="Sharpton T.J."/>
            <person name="Stajich J.E."/>
            <person name="Rounsley S.D."/>
            <person name="Gardner M.J."/>
            <person name="Wortman J.R."/>
            <person name="Jordar V.S."/>
            <person name="Maiti R."/>
            <person name="Kodira C.D."/>
            <person name="Neafsey D.E."/>
            <person name="Zeng Q."/>
            <person name="Hung C.-Y."/>
            <person name="McMahan C."/>
            <person name="Muszewska A."/>
            <person name="Grynberg M."/>
            <person name="Mandel M.A."/>
            <person name="Kellner E.M."/>
            <person name="Barker B.M."/>
            <person name="Galgiani J.N."/>
            <person name="Orbach M.J."/>
            <person name="Kirkland T.N."/>
            <person name="Cole G.T."/>
            <person name="Henn M.R."/>
            <person name="Birren B.W."/>
            <person name="Taylor J.W."/>
        </authorList>
    </citation>
    <scope>NUCLEOTIDE SEQUENCE [LARGE SCALE GENOMIC DNA]</scope>
    <source>
        <strain evidence="3">RMSCC 3488</strain>
    </source>
</reference>
<feature type="compositionally biased region" description="Basic and acidic residues" evidence="1">
    <location>
        <begin position="22"/>
        <end position="36"/>
    </location>
</feature>
<reference evidence="3" key="3">
    <citation type="journal article" date="2010" name="Genome Res.">
        <title>Population genomic sequencing of Coccidioides fungi reveals recent hybridization and transposon control.</title>
        <authorList>
            <person name="Neafsey D.E."/>
            <person name="Barker B.M."/>
            <person name="Sharpton T.J."/>
            <person name="Stajich J.E."/>
            <person name="Park D.J."/>
            <person name="Whiston E."/>
            <person name="Hung C.-Y."/>
            <person name="McMahan C."/>
            <person name="White J."/>
            <person name="Sykes S."/>
            <person name="Heiman D."/>
            <person name="Young S."/>
            <person name="Zeng Q."/>
            <person name="Abouelleil A."/>
            <person name="Aftuck L."/>
            <person name="Bessette D."/>
            <person name="Brown A."/>
            <person name="FitzGerald M."/>
            <person name="Lui A."/>
            <person name="Macdonald J.P."/>
            <person name="Priest M."/>
            <person name="Orbach M.J."/>
            <person name="Galgiani J.N."/>
            <person name="Kirkland T.N."/>
            <person name="Cole G.T."/>
            <person name="Birren B.W."/>
            <person name="Henn M.R."/>
            <person name="Taylor J.W."/>
            <person name="Rounsley S.D."/>
        </authorList>
    </citation>
    <scope>NUCLEOTIDE SEQUENCE [LARGE SCALE GENOMIC DNA]</scope>
    <source>
        <strain evidence="3">RMSCC 3488</strain>
    </source>
</reference>
<sequence length="127" mass="14450">MKTDGKTLIVELVIKSQGVALRQKDEDKKSREKEVKPQYQDFRSRRTSTNSINRKKKKQETGSSGEQDDHQMPVILEIQGAYSFGEEIYWVGSHDIGWGWQETHIHKSTTSVLLDTKGGIICAGRTE</sequence>
<proteinExistence type="predicted"/>
<evidence type="ECO:0000313" key="2">
    <source>
        <dbReference type="EMBL" id="KMM65039.1"/>
    </source>
</evidence>
<accession>A0A0J6F7X7</accession>
<reference evidence="2 3" key="1">
    <citation type="submission" date="2007-06" db="EMBL/GenBank/DDBJ databases">
        <title>The Genome Sequence of Coccidioides posadasii RMSCC_3488.</title>
        <authorList>
            <consortium name="Coccidioides Genome Resources Consortium"/>
            <consortium name="The Broad Institute Genome Sequencing Platform"/>
            <person name="Henn M.R."/>
            <person name="Sykes S."/>
            <person name="Young S."/>
            <person name="Jaffe D."/>
            <person name="Berlin A."/>
            <person name="Alvarez P."/>
            <person name="Butler J."/>
            <person name="Gnerre S."/>
            <person name="Grabherr M."/>
            <person name="Mauceli E."/>
            <person name="Brockman W."/>
            <person name="Kodira C."/>
            <person name="Alvarado L."/>
            <person name="Zeng Q."/>
            <person name="Crawford M."/>
            <person name="Antoine C."/>
            <person name="Devon K."/>
            <person name="Galgiani J."/>
            <person name="Orsborn K."/>
            <person name="Lewis M.L."/>
            <person name="Nusbaum C."/>
            <person name="Galagan J."/>
            <person name="Birren B."/>
        </authorList>
    </citation>
    <scope>NUCLEOTIDE SEQUENCE [LARGE SCALE GENOMIC DNA]</scope>
    <source>
        <strain evidence="2 3">RMSCC 3488</strain>
    </source>
</reference>
<dbReference type="VEuPathDB" id="FungiDB:CPAG_01391"/>
<name>A0A0J6F7X7_COCPO</name>
<dbReference type="Proteomes" id="UP000054567">
    <property type="component" value="Unassembled WGS sequence"/>
</dbReference>
<feature type="region of interest" description="Disordered" evidence="1">
    <location>
        <begin position="20"/>
        <end position="72"/>
    </location>
</feature>
<evidence type="ECO:0000313" key="3">
    <source>
        <dbReference type="Proteomes" id="UP000054567"/>
    </source>
</evidence>
<evidence type="ECO:0000256" key="1">
    <source>
        <dbReference type="SAM" id="MobiDB-lite"/>
    </source>
</evidence>